<keyword evidence="3" id="KW-1185">Reference proteome</keyword>
<dbReference type="RefSeq" id="WP_322877510.1">
    <property type="nucleotide sequence ID" value="NZ_JAVMIP010000003.1"/>
</dbReference>
<feature type="transmembrane region" description="Helical" evidence="1">
    <location>
        <begin position="34"/>
        <end position="54"/>
    </location>
</feature>
<dbReference type="AlphaFoldDB" id="A0AAE4FRJ5"/>
<feature type="transmembrane region" description="Helical" evidence="1">
    <location>
        <begin position="91"/>
        <end position="117"/>
    </location>
</feature>
<accession>A0AAE4FRJ5</accession>
<comment type="caution">
    <text evidence="2">The sequence shown here is derived from an EMBL/GenBank/DDBJ whole genome shotgun (WGS) entry which is preliminary data.</text>
</comment>
<feature type="transmembrane region" description="Helical" evidence="1">
    <location>
        <begin position="61"/>
        <end position="85"/>
    </location>
</feature>
<keyword evidence="1" id="KW-0812">Transmembrane</keyword>
<protein>
    <submittedName>
        <fullName evidence="2">Phage holin family protein</fullName>
    </submittedName>
</protein>
<reference evidence="3" key="1">
    <citation type="submission" date="2023-07" db="EMBL/GenBank/DDBJ databases">
        <authorList>
            <person name="Luz R."/>
            <person name="Cordeiro R."/>
            <person name="Fonseca A."/>
            <person name="Goncalves V."/>
        </authorList>
    </citation>
    <scope>NUCLEOTIDE SEQUENCE [LARGE SCALE GENOMIC DNA]</scope>
    <source>
        <strain evidence="3">BACA0444</strain>
    </source>
</reference>
<keyword evidence="1" id="KW-0472">Membrane</keyword>
<dbReference type="PANTHER" id="PTHR37309">
    <property type="entry name" value="SLR0284 PROTEIN"/>
    <property type="match status" value="1"/>
</dbReference>
<organism evidence="2 3">
    <name type="scientific">Pseudocalidococcus azoricus BACA0444</name>
    <dbReference type="NCBI Taxonomy" id="2918990"/>
    <lineage>
        <taxon>Bacteria</taxon>
        <taxon>Bacillati</taxon>
        <taxon>Cyanobacteriota</taxon>
        <taxon>Cyanophyceae</taxon>
        <taxon>Acaryochloridales</taxon>
        <taxon>Thermosynechococcaceae</taxon>
        <taxon>Pseudocalidococcus</taxon>
        <taxon>Pseudocalidococcus azoricus</taxon>
    </lineage>
</organism>
<evidence type="ECO:0000256" key="1">
    <source>
        <dbReference type="SAM" id="Phobius"/>
    </source>
</evidence>
<dbReference type="PANTHER" id="PTHR37309:SF1">
    <property type="entry name" value="SLR0284 PROTEIN"/>
    <property type="match status" value="1"/>
</dbReference>
<sequence length="118" mass="12410">MSLIITWLVTSLSLFVISKIEILGVEIESFPTALWSAAVFGILNATLGAVLKFLAFPITFLTLGLFALILNGVIFALAAALVSGFNLKNGFWSALFGAIALSIMNSLTFAVLGSLGIV</sequence>
<evidence type="ECO:0000313" key="2">
    <source>
        <dbReference type="EMBL" id="MDS3860227.1"/>
    </source>
</evidence>
<keyword evidence="1" id="KW-1133">Transmembrane helix</keyword>
<proteinExistence type="predicted"/>
<dbReference type="Pfam" id="PF04020">
    <property type="entry name" value="Phage_holin_4_2"/>
    <property type="match status" value="1"/>
</dbReference>
<dbReference type="InterPro" id="IPR007165">
    <property type="entry name" value="Phage_holin_4_2"/>
</dbReference>
<name>A0AAE4FRJ5_9CYAN</name>
<dbReference type="EMBL" id="JAVMIP010000003">
    <property type="protein sequence ID" value="MDS3860227.1"/>
    <property type="molecule type" value="Genomic_DNA"/>
</dbReference>
<gene>
    <name evidence="2" type="ORF">RIF25_05350</name>
</gene>
<evidence type="ECO:0000313" key="3">
    <source>
        <dbReference type="Proteomes" id="UP001268256"/>
    </source>
</evidence>
<dbReference type="Proteomes" id="UP001268256">
    <property type="component" value="Unassembled WGS sequence"/>
</dbReference>